<evidence type="ECO:0008006" key="4">
    <source>
        <dbReference type="Google" id="ProtNLM"/>
    </source>
</evidence>
<feature type="chain" id="PRO_5012492496" description="Extracellular membrane protein CFEM domain-containing protein" evidence="1">
    <location>
        <begin position="19"/>
        <end position="160"/>
    </location>
</feature>
<evidence type="ECO:0000313" key="3">
    <source>
        <dbReference type="Proteomes" id="UP000242875"/>
    </source>
</evidence>
<dbReference type="EMBL" id="MVBO01000001">
    <property type="protein sequence ID" value="OZJ07004.1"/>
    <property type="molecule type" value="Genomic_DNA"/>
</dbReference>
<keyword evidence="1" id="KW-0732">Signal</keyword>
<sequence>MKSLSVCILLGLVAQAIACANIAVYNLCTSTGNNQLNACGATDYGCKCAAQKVILGCYDDCPDDETIQSQRPVQAAQVQIYCGQAGMDTSLPSGTAAPMSTTFVPFASSASPLQTASVHQQSASMSGSASASQSSSSTSAGASLSALSVLSFALMLFALL</sequence>
<dbReference type="AlphaFoldDB" id="A0A261Y9A3"/>
<organism evidence="2 3">
    <name type="scientific">Bifiguratus adelaidae</name>
    <dbReference type="NCBI Taxonomy" id="1938954"/>
    <lineage>
        <taxon>Eukaryota</taxon>
        <taxon>Fungi</taxon>
        <taxon>Fungi incertae sedis</taxon>
        <taxon>Mucoromycota</taxon>
        <taxon>Mucoromycotina</taxon>
        <taxon>Endogonomycetes</taxon>
        <taxon>Endogonales</taxon>
        <taxon>Endogonales incertae sedis</taxon>
        <taxon>Bifiguratus</taxon>
    </lineage>
</organism>
<name>A0A261Y9A3_9FUNG</name>
<proteinExistence type="predicted"/>
<protein>
    <recommendedName>
        <fullName evidence="4">Extracellular membrane protein CFEM domain-containing protein</fullName>
    </recommendedName>
</protein>
<feature type="signal peptide" evidence="1">
    <location>
        <begin position="1"/>
        <end position="18"/>
    </location>
</feature>
<evidence type="ECO:0000313" key="2">
    <source>
        <dbReference type="EMBL" id="OZJ07004.1"/>
    </source>
</evidence>
<comment type="caution">
    <text evidence="2">The sequence shown here is derived from an EMBL/GenBank/DDBJ whole genome shotgun (WGS) entry which is preliminary data.</text>
</comment>
<gene>
    <name evidence="2" type="ORF">BZG36_00204</name>
</gene>
<reference evidence="2 3" key="1">
    <citation type="journal article" date="2017" name="Mycologia">
        <title>Bifiguratus adelaidae, gen. et sp. nov., a new member of Mucoromycotina in endophytic and soil-dwelling habitats.</title>
        <authorList>
            <person name="Torres-Cruz T.J."/>
            <person name="Billingsley Tobias T.L."/>
            <person name="Almatruk M."/>
            <person name="Hesse C."/>
            <person name="Kuske C.R."/>
            <person name="Desiro A."/>
            <person name="Benucci G.M."/>
            <person name="Bonito G."/>
            <person name="Stajich J.E."/>
            <person name="Dunlap C."/>
            <person name="Arnold A.E."/>
            <person name="Porras-Alfaro A."/>
        </authorList>
    </citation>
    <scope>NUCLEOTIDE SEQUENCE [LARGE SCALE GENOMIC DNA]</scope>
    <source>
        <strain evidence="2 3">AZ0501</strain>
    </source>
</reference>
<keyword evidence="3" id="KW-1185">Reference proteome</keyword>
<accession>A0A261Y9A3</accession>
<dbReference type="Proteomes" id="UP000242875">
    <property type="component" value="Unassembled WGS sequence"/>
</dbReference>
<evidence type="ECO:0000256" key="1">
    <source>
        <dbReference type="SAM" id="SignalP"/>
    </source>
</evidence>
<dbReference type="OrthoDB" id="2507140at2759"/>